<dbReference type="InterPro" id="IPR023347">
    <property type="entry name" value="Lysozyme_dom_sf"/>
</dbReference>
<dbReference type="Proteomes" id="UP001199260">
    <property type="component" value="Unassembled WGS sequence"/>
</dbReference>
<keyword evidence="4" id="KW-0732">Signal</keyword>
<comment type="caution">
    <text evidence="5">The sequence shown here is derived from an EMBL/GenBank/DDBJ whole genome shotgun (WGS) entry which is preliminary data.</text>
</comment>
<dbReference type="GO" id="GO:0016998">
    <property type="term" value="P:cell wall macromolecule catabolic process"/>
    <property type="evidence" value="ECO:0007669"/>
    <property type="project" value="InterPro"/>
</dbReference>
<keyword evidence="3" id="KW-0326">Glycosidase</keyword>
<dbReference type="GO" id="GO:0031640">
    <property type="term" value="P:killing of cells of another organism"/>
    <property type="evidence" value="ECO:0007669"/>
    <property type="project" value="UniProtKB-KW"/>
</dbReference>
<dbReference type="Pfam" id="PF00959">
    <property type="entry name" value="Phage_lysozyme"/>
    <property type="match status" value="1"/>
</dbReference>
<comment type="catalytic activity">
    <reaction evidence="3">
        <text>Hydrolysis of (1-&gt;4)-beta-linkages between N-acetylmuramic acid and N-acetyl-D-glucosamine residues in a peptidoglycan and between N-acetyl-D-glucosamine residues in chitodextrins.</text>
        <dbReference type="EC" id="3.2.1.17"/>
    </reaction>
</comment>
<accession>A0AAW4XS06</accession>
<keyword evidence="3 5" id="KW-0378">Hydrolase</keyword>
<comment type="similarity">
    <text evidence="3">Belongs to the glycosyl hydrolase 24 family.</text>
</comment>
<dbReference type="Gene3D" id="1.10.530.40">
    <property type="match status" value="1"/>
</dbReference>
<organism evidence="5 6">
    <name type="scientific">Comamonas koreensis</name>
    <dbReference type="NCBI Taxonomy" id="160825"/>
    <lineage>
        <taxon>Bacteria</taxon>
        <taxon>Pseudomonadati</taxon>
        <taxon>Pseudomonadota</taxon>
        <taxon>Betaproteobacteria</taxon>
        <taxon>Burkholderiales</taxon>
        <taxon>Comamonadaceae</taxon>
        <taxon>Comamonas</taxon>
    </lineage>
</organism>
<name>A0AAW4XS06_9BURK</name>
<evidence type="ECO:0000256" key="2">
    <source>
        <dbReference type="ARBA" id="ARBA00022638"/>
    </source>
</evidence>
<feature type="chain" id="PRO_5043621743" description="Lysozyme" evidence="4">
    <location>
        <begin position="25"/>
        <end position="174"/>
    </location>
</feature>
<dbReference type="PANTHER" id="PTHR38107">
    <property type="match status" value="1"/>
</dbReference>
<dbReference type="RefSeq" id="WP_230771486.1">
    <property type="nucleotide sequence ID" value="NZ_JAJNCT010000005.1"/>
</dbReference>
<evidence type="ECO:0000256" key="3">
    <source>
        <dbReference type="RuleBase" id="RU003788"/>
    </source>
</evidence>
<keyword evidence="2 3" id="KW-0081">Bacteriolytic enzyme</keyword>
<dbReference type="InterPro" id="IPR023346">
    <property type="entry name" value="Lysozyme-like_dom_sf"/>
</dbReference>
<evidence type="ECO:0000313" key="5">
    <source>
        <dbReference type="EMBL" id="MCD2164274.1"/>
    </source>
</evidence>
<proteinExistence type="inferred from homology"/>
<dbReference type="InterPro" id="IPR051018">
    <property type="entry name" value="Bacteriophage_GH24"/>
</dbReference>
<evidence type="ECO:0000313" key="6">
    <source>
        <dbReference type="Proteomes" id="UP001199260"/>
    </source>
</evidence>
<dbReference type="GO" id="GO:0042742">
    <property type="term" value="P:defense response to bacterium"/>
    <property type="evidence" value="ECO:0007669"/>
    <property type="project" value="UniProtKB-KW"/>
</dbReference>
<dbReference type="PANTHER" id="PTHR38107:SF3">
    <property type="entry name" value="LYSOZYME RRRD-RELATED"/>
    <property type="match status" value="1"/>
</dbReference>
<dbReference type="InterPro" id="IPR002196">
    <property type="entry name" value="Glyco_hydro_24"/>
</dbReference>
<gene>
    <name evidence="5" type="ORF">LPW39_03885</name>
</gene>
<dbReference type="GO" id="GO:0009253">
    <property type="term" value="P:peptidoglycan catabolic process"/>
    <property type="evidence" value="ECO:0007669"/>
    <property type="project" value="InterPro"/>
</dbReference>
<keyword evidence="1 3" id="KW-0929">Antimicrobial</keyword>
<reference evidence="5 6" key="1">
    <citation type="submission" date="2021-11" db="EMBL/GenBank/DDBJ databases">
        <title>Genome sequence.</title>
        <authorList>
            <person name="Sun Q."/>
        </authorList>
    </citation>
    <scope>NUCLEOTIDE SEQUENCE [LARGE SCALE GENOMIC DNA]</scope>
    <source>
        <strain evidence="5 6">KCTC 12005</strain>
    </source>
</reference>
<protein>
    <recommendedName>
        <fullName evidence="3">Lysozyme</fullName>
        <ecNumber evidence="3">3.2.1.17</ecNumber>
    </recommendedName>
</protein>
<feature type="signal peptide" evidence="4">
    <location>
        <begin position="1"/>
        <end position="24"/>
    </location>
</feature>
<evidence type="ECO:0000256" key="1">
    <source>
        <dbReference type="ARBA" id="ARBA00022529"/>
    </source>
</evidence>
<dbReference type="EC" id="3.2.1.17" evidence="3"/>
<evidence type="ECO:0000256" key="4">
    <source>
        <dbReference type="SAM" id="SignalP"/>
    </source>
</evidence>
<dbReference type="EMBL" id="JAJNCT010000005">
    <property type="protein sequence ID" value="MCD2164274.1"/>
    <property type="molecule type" value="Genomic_DNA"/>
</dbReference>
<keyword evidence="6" id="KW-1185">Reference proteome</keyword>
<dbReference type="GO" id="GO:0003796">
    <property type="term" value="F:lysozyme activity"/>
    <property type="evidence" value="ECO:0007669"/>
    <property type="project" value="UniProtKB-EC"/>
</dbReference>
<dbReference type="SUPFAM" id="SSF53955">
    <property type="entry name" value="Lysozyme-like"/>
    <property type="match status" value="1"/>
</dbReference>
<dbReference type="AlphaFoldDB" id="A0AAW4XS06"/>
<sequence length="174" mass="19259">MSNKQRVAVAALTVSAAAILSLFGAEGFRSAPYIPTQGDVPTIGYGSTVYEDGTRVTLADPPISKERALQIVRDHKSKDEAIFRASLPGVKLTQGEYDLYMDFTYQFGITNWRASSMRRHLLSGEYLQACNALPAWRKQAGRDCSLPQNWGPKGCKGVWTRQLERQAKCLGEQS</sequence>